<keyword evidence="5 7" id="KW-0472">Membrane</keyword>
<dbReference type="PANTHER" id="PTHR20855:SF129">
    <property type="entry name" value="HEMOLYSIN-3 HOMOLOG"/>
    <property type="match status" value="1"/>
</dbReference>
<dbReference type="Proteomes" id="UP000183629">
    <property type="component" value="Unassembled WGS sequence"/>
</dbReference>
<evidence type="ECO:0000313" key="20">
    <source>
        <dbReference type="Proteomes" id="UP000249013"/>
    </source>
</evidence>
<feature type="binding site" evidence="6">
    <location>
        <position position="73"/>
    </location>
    <ligand>
        <name>Zn(2+)</name>
        <dbReference type="ChEBI" id="CHEBI:29105"/>
    </ligand>
</feature>
<dbReference type="InterPro" id="IPR004254">
    <property type="entry name" value="AdipoR/HlyIII-related"/>
</dbReference>
<gene>
    <name evidence="14" type="primary">hlyIII</name>
    <name evidence="8" type="ORF">BN963_SGAL_01544</name>
    <name evidence="11" type="ORF">E7156_05110</name>
    <name evidence="14" type="ORF">NCTC13773_01412</name>
    <name evidence="12" type="ORF">SAMN04487839_101135</name>
    <name evidence="13" type="ORF">SAMN05660328_103191</name>
    <name evidence="9" type="ORF">SGADD02_01066</name>
    <name evidence="10" type="ORF">SGADD03_00021</name>
</gene>
<sequence>MNASMTMKLSKRLSFGEEVANSVTHAVGAVAMLVLLPITAIYSYQHYGIEAAVGMSIFDISLFLMFLSSTIYHSMQYDSPQKFILRIIDHSMIYIAIAGSYTPVALSLVGGWLGYVIIILQWGATIFGILYKIFAKKINEKFSLFLYLLMGWLVIFIIPSIVSKTGVAFWLLMLAGGLSYTIGAIFYARKRPYDHMIWHLFILLASVLHYIAIVYYML</sequence>
<dbReference type="Proteomes" id="UP000182764">
    <property type="component" value="Unassembled WGS sequence"/>
</dbReference>
<evidence type="ECO:0000256" key="4">
    <source>
        <dbReference type="ARBA" id="ARBA00022989"/>
    </source>
</evidence>
<reference evidence="19" key="5">
    <citation type="submission" date="2016-10" db="EMBL/GenBank/DDBJ databases">
        <authorList>
            <person name="Varghese N."/>
            <person name="Submissions S."/>
        </authorList>
    </citation>
    <scope>NUCLEOTIDE SEQUENCE [LARGE SCALE GENOMIC DNA]</scope>
    <source>
        <strain evidence="19">LMG 15572</strain>
    </source>
</reference>
<feature type="transmembrane region" description="Helical" evidence="7">
    <location>
        <begin position="112"/>
        <end position="131"/>
    </location>
</feature>
<evidence type="ECO:0000313" key="11">
    <source>
        <dbReference type="EMBL" id="MBE6164681.1"/>
    </source>
</evidence>
<feature type="binding site" evidence="6">
    <location>
        <position position="199"/>
    </location>
    <ligand>
        <name>Zn(2+)</name>
        <dbReference type="ChEBI" id="CHEBI:29105"/>
    </ligand>
</feature>
<keyword evidence="3 7" id="KW-0812">Transmembrane</keyword>
<dbReference type="InterPro" id="IPR005744">
    <property type="entry name" value="Hy-lIII"/>
</dbReference>
<feature type="transmembrane region" description="Helical" evidence="7">
    <location>
        <begin position="168"/>
        <end position="188"/>
    </location>
</feature>
<dbReference type="EMBL" id="CCBC010000180">
    <property type="protein sequence ID" value="CDO18346.1"/>
    <property type="molecule type" value="Genomic_DNA"/>
</dbReference>
<evidence type="ECO:0000313" key="14">
    <source>
        <dbReference type="EMBL" id="SQG79601.1"/>
    </source>
</evidence>
<dbReference type="GO" id="GO:0012505">
    <property type="term" value="C:endomembrane system"/>
    <property type="evidence" value="ECO:0007669"/>
    <property type="project" value="UniProtKB-SubCell"/>
</dbReference>
<dbReference type="Proteomes" id="UP000071927">
    <property type="component" value="Unassembled WGS sequence"/>
</dbReference>
<keyword evidence="6" id="KW-0479">Metal-binding</keyword>
<dbReference type="NCBIfam" id="TIGR01065">
    <property type="entry name" value="hlyIII"/>
    <property type="match status" value="1"/>
</dbReference>
<evidence type="ECO:0000256" key="1">
    <source>
        <dbReference type="ARBA" id="ARBA00004127"/>
    </source>
</evidence>
<feature type="binding site" evidence="6">
    <location>
        <position position="195"/>
    </location>
    <ligand>
        <name>Zn(2+)</name>
        <dbReference type="ChEBI" id="CHEBI:29105"/>
    </ligand>
</feature>
<accession>A0A060RHU5</accession>
<evidence type="ECO:0000313" key="18">
    <source>
        <dbReference type="Proteomes" id="UP000182764"/>
    </source>
</evidence>
<dbReference type="PATRIC" id="fig|315405.11.peg.1271"/>
<reference evidence="12 18" key="4">
    <citation type="submission" date="2016-10" db="EMBL/GenBank/DDBJ databases">
        <authorList>
            <person name="de Groot N.N."/>
        </authorList>
    </citation>
    <scope>NUCLEOTIDE SEQUENCE [LARGE SCALE GENOMIC DNA]</scope>
    <source>
        <strain evidence="13">LMG 15572</strain>
        <strain evidence="12 18">VTM1R29</strain>
    </source>
</reference>
<feature type="transmembrane region" description="Helical" evidence="7">
    <location>
        <begin position="83"/>
        <end position="106"/>
    </location>
</feature>
<evidence type="ECO:0000313" key="15">
    <source>
        <dbReference type="Proteomes" id="UP000027584"/>
    </source>
</evidence>
<keyword evidence="4 7" id="KW-1133">Transmembrane helix</keyword>
<dbReference type="AlphaFoldDB" id="A0A060RHU5"/>
<dbReference type="Proteomes" id="UP000070198">
    <property type="component" value="Unassembled WGS sequence"/>
</dbReference>
<dbReference type="Proteomes" id="UP000700800">
    <property type="component" value="Unassembled WGS sequence"/>
</dbReference>
<evidence type="ECO:0000313" key="12">
    <source>
        <dbReference type="EMBL" id="SEL90076.1"/>
    </source>
</evidence>
<reference evidence="8 15" key="1">
    <citation type="submission" date="2014-02" db="EMBL/GenBank/DDBJ databases">
        <authorList>
            <person name="Manrique M."/>
        </authorList>
    </citation>
    <scope>NUCLEOTIDE SEQUENCE [LARGE SCALE GENOMIC DNA]</scope>
    <source>
        <strain evidence="8 15">LMG17956</strain>
    </source>
</reference>
<feature type="transmembrane region" description="Helical" evidence="7">
    <location>
        <begin position="143"/>
        <end position="162"/>
    </location>
</feature>
<dbReference type="GeneID" id="57922342"/>
<dbReference type="RefSeq" id="WP_009854365.1">
    <property type="nucleotide sequence ID" value="NZ_CP054015.1"/>
</dbReference>
<keyword evidence="6" id="KW-0862">Zinc</keyword>
<organism evidence="8 15">
    <name type="scientific">Streptococcus gallolyticus</name>
    <dbReference type="NCBI Taxonomy" id="315405"/>
    <lineage>
        <taxon>Bacteria</taxon>
        <taxon>Bacillati</taxon>
        <taxon>Bacillota</taxon>
        <taxon>Bacilli</taxon>
        <taxon>Lactobacillales</taxon>
        <taxon>Streptococcaceae</taxon>
        <taxon>Streptococcus</taxon>
    </lineage>
</organism>
<dbReference type="Pfam" id="PF03006">
    <property type="entry name" value="HlyIII"/>
    <property type="match status" value="1"/>
</dbReference>
<evidence type="ECO:0000313" key="9">
    <source>
        <dbReference type="EMBL" id="KXT68179.1"/>
    </source>
</evidence>
<dbReference type="EMBL" id="LQXV01000008">
    <property type="protein sequence ID" value="KXU11028.1"/>
    <property type="molecule type" value="Genomic_DNA"/>
</dbReference>
<evidence type="ECO:0000313" key="17">
    <source>
        <dbReference type="Proteomes" id="UP000071927"/>
    </source>
</evidence>
<evidence type="ECO:0000313" key="19">
    <source>
        <dbReference type="Proteomes" id="UP000183629"/>
    </source>
</evidence>
<name>A0A060RHU5_9STRE</name>
<feature type="transmembrane region" description="Helical" evidence="7">
    <location>
        <begin position="200"/>
        <end position="217"/>
    </location>
</feature>
<dbReference type="PANTHER" id="PTHR20855">
    <property type="entry name" value="ADIPOR/PROGESTIN RECEPTOR-RELATED"/>
    <property type="match status" value="1"/>
</dbReference>
<dbReference type="GO" id="GO:0016020">
    <property type="term" value="C:membrane"/>
    <property type="evidence" value="ECO:0007669"/>
    <property type="project" value="InterPro"/>
</dbReference>
<evidence type="ECO:0000313" key="16">
    <source>
        <dbReference type="Proteomes" id="UP000070198"/>
    </source>
</evidence>
<evidence type="ECO:0000256" key="2">
    <source>
        <dbReference type="ARBA" id="ARBA00008488"/>
    </source>
</evidence>
<keyword evidence="19" id="KW-1185">Reference proteome</keyword>
<evidence type="ECO:0000256" key="7">
    <source>
        <dbReference type="SAM" id="Phobius"/>
    </source>
</evidence>
<dbReference type="GO" id="GO:0046872">
    <property type="term" value="F:metal ion binding"/>
    <property type="evidence" value="ECO:0007669"/>
    <property type="project" value="UniProtKB-KW"/>
</dbReference>
<dbReference type="Proteomes" id="UP000027584">
    <property type="component" value="Unassembled WGS sequence"/>
</dbReference>
<reference evidence="8 15" key="2">
    <citation type="submission" date="2014-05" db="EMBL/GenBank/DDBJ databases">
        <title>Genome sequence of Streptococcus gallolyticus.</title>
        <authorList>
            <person name="Del Campo R."/>
        </authorList>
    </citation>
    <scope>NUCLEOTIDE SEQUENCE [LARGE SCALE GENOMIC DNA]</scope>
    <source>
        <strain evidence="8 15">LMG17956</strain>
    </source>
</reference>
<protein>
    <submittedName>
        <fullName evidence="8 11">Hemolysin III</fullName>
    </submittedName>
</protein>
<proteinExistence type="inferred from homology"/>
<reference evidence="14 20" key="6">
    <citation type="submission" date="2018-06" db="EMBL/GenBank/DDBJ databases">
        <authorList>
            <consortium name="Pathogen Informatics"/>
            <person name="Doyle S."/>
        </authorList>
    </citation>
    <scope>NUCLEOTIDE SEQUENCE [LARGE SCALE GENOMIC DNA]</scope>
    <source>
        <strain evidence="14 20">NCTC13773</strain>
    </source>
</reference>
<feature type="transmembrane region" description="Helical" evidence="7">
    <location>
        <begin position="21"/>
        <end position="45"/>
    </location>
</feature>
<dbReference type="EMBL" id="FOBM01000001">
    <property type="protein sequence ID" value="SEL90076.1"/>
    <property type="molecule type" value="Genomic_DNA"/>
</dbReference>
<evidence type="ECO:0000313" key="13">
    <source>
        <dbReference type="EMBL" id="SFU61643.1"/>
    </source>
</evidence>
<evidence type="ECO:0000313" key="10">
    <source>
        <dbReference type="EMBL" id="KXU11028.1"/>
    </source>
</evidence>
<comment type="similarity">
    <text evidence="2">Belongs to the UPF0073 (Hly-III) family.</text>
</comment>
<dbReference type="EMBL" id="SVAF01000010">
    <property type="protein sequence ID" value="MBE6164681.1"/>
    <property type="molecule type" value="Genomic_DNA"/>
</dbReference>
<evidence type="ECO:0000256" key="5">
    <source>
        <dbReference type="ARBA" id="ARBA00023136"/>
    </source>
</evidence>
<dbReference type="GO" id="GO:0140911">
    <property type="term" value="F:pore-forming activity"/>
    <property type="evidence" value="ECO:0007669"/>
    <property type="project" value="InterPro"/>
</dbReference>
<feature type="transmembrane region" description="Helical" evidence="7">
    <location>
        <begin position="51"/>
        <end position="71"/>
    </location>
</feature>
<dbReference type="EMBL" id="FPBN01000003">
    <property type="protein sequence ID" value="SFU61643.1"/>
    <property type="molecule type" value="Genomic_DNA"/>
</dbReference>
<dbReference type="EMBL" id="LS483409">
    <property type="protein sequence ID" value="SQG79601.1"/>
    <property type="molecule type" value="Genomic_DNA"/>
</dbReference>
<evidence type="ECO:0000256" key="6">
    <source>
        <dbReference type="PIRSR" id="PIRSR604254-1"/>
    </source>
</evidence>
<dbReference type="Proteomes" id="UP000249013">
    <property type="component" value="Chromosome 1"/>
</dbReference>
<comment type="subcellular location">
    <subcellularLocation>
        <location evidence="1">Endomembrane system</location>
        <topology evidence="1">Multi-pass membrane protein</topology>
    </subcellularLocation>
</comment>
<reference evidence="11" key="7">
    <citation type="submission" date="2019-04" db="EMBL/GenBank/DDBJ databases">
        <title>Evolution of Biomass-Degrading Anaerobic Consortia Revealed by Metagenomics.</title>
        <authorList>
            <person name="Peng X."/>
        </authorList>
    </citation>
    <scope>NUCLEOTIDE SEQUENCE</scope>
    <source>
        <strain evidence="11">SIG195</strain>
    </source>
</reference>
<reference evidence="16 17" key="3">
    <citation type="submission" date="2016-01" db="EMBL/GenBank/DDBJ databases">
        <title>Highly variable Streptococcus oralis are common among viridans streptococci isolated from primates.</title>
        <authorList>
            <person name="Denapaite D."/>
            <person name="Rieger M."/>
            <person name="Koendgen S."/>
            <person name="Brueckner R."/>
            <person name="Ochigava I."/>
            <person name="Kappeler P."/>
            <person name="Maetz-Rensing K."/>
            <person name="Leendertz F."/>
            <person name="Hakenbeck R."/>
        </authorList>
    </citation>
    <scope>NUCLEOTIDE SEQUENCE [LARGE SCALE GENOMIC DNA]</scope>
    <source>
        <strain evidence="9 16">DD02</strain>
        <strain evidence="10 17">DD03</strain>
    </source>
</reference>
<dbReference type="EMBL" id="LQOF01000238">
    <property type="protein sequence ID" value="KXT68179.1"/>
    <property type="molecule type" value="Genomic_DNA"/>
</dbReference>
<evidence type="ECO:0000256" key="3">
    <source>
        <dbReference type="ARBA" id="ARBA00022692"/>
    </source>
</evidence>
<evidence type="ECO:0000313" key="8">
    <source>
        <dbReference type="EMBL" id="CDO18346.1"/>
    </source>
</evidence>